<comment type="subcellular location">
    <subcellularLocation>
        <location evidence="6">Cytoplasm</location>
    </subcellularLocation>
</comment>
<feature type="region of interest" description="Disordered" evidence="7">
    <location>
        <begin position="106"/>
        <end position="129"/>
    </location>
</feature>
<dbReference type="HAMAP" id="MF_00337">
    <property type="entry name" value="Exonuc_7_S"/>
    <property type="match status" value="1"/>
</dbReference>
<dbReference type="InterPro" id="IPR003761">
    <property type="entry name" value="Exonuc_VII_S"/>
</dbReference>
<reference evidence="8" key="1">
    <citation type="submission" date="2013-08" db="EMBL/GenBank/DDBJ databases">
        <authorList>
            <person name="Durkin A.S."/>
            <person name="Haft D.R."/>
            <person name="McCorrison J."/>
            <person name="Torralba M."/>
            <person name="Gillis M."/>
            <person name="Haft D.H."/>
            <person name="Methe B."/>
            <person name="Sutton G."/>
            <person name="Nelson K.E."/>
        </authorList>
    </citation>
    <scope>NUCLEOTIDE SEQUENCE [LARGE SCALE GENOMIC DNA]</scope>
    <source>
        <strain evidence="8">F0233</strain>
    </source>
</reference>
<evidence type="ECO:0000313" key="8">
    <source>
        <dbReference type="EMBL" id="ERK52617.1"/>
    </source>
</evidence>
<feature type="compositionally biased region" description="Polar residues" evidence="7">
    <location>
        <begin position="28"/>
        <end position="37"/>
    </location>
</feature>
<dbReference type="GO" id="GO:0009318">
    <property type="term" value="C:exodeoxyribonuclease VII complex"/>
    <property type="evidence" value="ECO:0007669"/>
    <property type="project" value="UniProtKB-UniRule"/>
</dbReference>
<comment type="subunit">
    <text evidence="6">Heterooligomer composed of large and small subunits.</text>
</comment>
<evidence type="ECO:0000256" key="4">
    <source>
        <dbReference type="ARBA" id="ARBA00022801"/>
    </source>
</evidence>
<keyword evidence="5 6" id="KW-0269">Exonuclease</keyword>
<evidence type="ECO:0000256" key="6">
    <source>
        <dbReference type="HAMAP-Rule" id="MF_00337"/>
    </source>
</evidence>
<dbReference type="Pfam" id="PF02609">
    <property type="entry name" value="Exonuc_VII_S"/>
    <property type="match status" value="1"/>
</dbReference>
<sequence length="129" mass="13750">MAAREWGGTARAPAARVEARPPGHDQPDNTTSGSSPDGQRRAGPTEGEPMADEKPSYEQARAELAEVVARLESGGVPLAESMQLWKRGEELAAYCQAELDGARRLIDEARRTAQPDGGRPDDEPAAQDG</sequence>
<dbReference type="Gene3D" id="1.10.287.1040">
    <property type="entry name" value="Exonuclease VII, small subunit"/>
    <property type="match status" value="1"/>
</dbReference>
<dbReference type="SUPFAM" id="SSF116842">
    <property type="entry name" value="XseB-like"/>
    <property type="match status" value="1"/>
</dbReference>
<dbReference type="PANTHER" id="PTHR34137">
    <property type="entry name" value="EXODEOXYRIBONUCLEASE 7 SMALL SUBUNIT"/>
    <property type="match status" value="1"/>
</dbReference>
<dbReference type="PANTHER" id="PTHR34137:SF1">
    <property type="entry name" value="EXODEOXYRIBONUCLEASE 7 SMALL SUBUNIT"/>
    <property type="match status" value="1"/>
</dbReference>
<evidence type="ECO:0000256" key="2">
    <source>
        <dbReference type="ARBA" id="ARBA00022490"/>
    </source>
</evidence>
<keyword evidence="2 6" id="KW-0963">Cytoplasm</keyword>
<dbReference type="NCBIfam" id="TIGR01280">
    <property type="entry name" value="xseB"/>
    <property type="match status" value="1"/>
</dbReference>
<comment type="caution">
    <text evidence="8">The sequence shown here is derived from an EMBL/GenBank/DDBJ whole genome shotgun (WGS) entry which is preliminary data.</text>
</comment>
<proteinExistence type="inferred from homology"/>
<dbReference type="AlphaFoldDB" id="U2RPG9"/>
<comment type="similarity">
    <text evidence="1 6">Belongs to the XseB family.</text>
</comment>
<dbReference type="EC" id="3.1.11.6" evidence="6"/>
<feature type="compositionally biased region" description="Basic and acidic residues" evidence="7">
    <location>
        <begin position="51"/>
        <end position="61"/>
    </location>
</feature>
<feature type="region of interest" description="Disordered" evidence="7">
    <location>
        <begin position="1"/>
        <end position="61"/>
    </location>
</feature>
<dbReference type="GO" id="GO:0006308">
    <property type="term" value="P:DNA catabolic process"/>
    <property type="evidence" value="ECO:0007669"/>
    <property type="project" value="UniProtKB-UniRule"/>
</dbReference>
<name>U2RPG9_9ACTN</name>
<evidence type="ECO:0000313" key="9">
    <source>
        <dbReference type="Proteomes" id="UP000017052"/>
    </source>
</evidence>
<keyword evidence="3 6" id="KW-0540">Nuclease</keyword>
<dbReference type="EMBL" id="ACVN02000251">
    <property type="protein sequence ID" value="ERK52617.1"/>
    <property type="molecule type" value="Genomic_DNA"/>
</dbReference>
<dbReference type="Proteomes" id="UP000017052">
    <property type="component" value="Unassembled WGS sequence"/>
</dbReference>
<dbReference type="GO" id="GO:0005829">
    <property type="term" value="C:cytosol"/>
    <property type="evidence" value="ECO:0007669"/>
    <property type="project" value="TreeGrafter"/>
</dbReference>
<evidence type="ECO:0000256" key="5">
    <source>
        <dbReference type="ARBA" id="ARBA00022839"/>
    </source>
</evidence>
<dbReference type="NCBIfam" id="NF002139">
    <property type="entry name" value="PRK00977.1-3"/>
    <property type="match status" value="1"/>
</dbReference>
<comment type="function">
    <text evidence="6">Bidirectionally degrades single-stranded DNA into large acid-insoluble oligonucleotides, which are then degraded further into small acid-soluble oligonucleotides.</text>
</comment>
<feature type="compositionally biased region" description="Basic and acidic residues" evidence="7">
    <location>
        <begin position="106"/>
        <end position="122"/>
    </location>
</feature>
<comment type="catalytic activity">
    <reaction evidence="6">
        <text>Exonucleolytic cleavage in either 5'- to 3'- or 3'- to 5'-direction to yield nucleoside 5'-phosphates.</text>
        <dbReference type="EC" id="3.1.11.6"/>
    </reaction>
</comment>
<evidence type="ECO:0000256" key="3">
    <source>
        <dbReference type="ARBA" id="ARBA00022722"/>
    </source>
</evidence>
<dbReference type="InterPro" id="IPR037004">
    <property type="entry name" value="Exonuc_VII_ssu_sf"/>
</dbReference>
<keyword evidence="4 6" id="KW-0378">Hydrolase</keyword>
<accession>U2RPG9</accession>
<evidence type="ECO:0000256" key="1">
    <source>
        <dbReference type="ARBA" id="ARBA00009998"/>
    </source>
</evidence>
<keyword evidence="9" id="KW-1185">Reference proteome</keyword>
<dbReference type="GO" id="GO:0008855">
    <property type="term" value="F:exodeoxyribonuclease VII activity"/>
    <property type="evidence" value="ECO:0007669"/>
    <property type="project" value="UniProtKB-UniRule"/>
</dbReference>
<feature type="compositionally biased region" description="Basic and acidic residues" evidence="7">
    <location>
        <begin position="17"/>
        <end position="27"/>
    </location>
</feature>
<gene>
    <name evidence="6 8" type="primary">xseB</name>
    <name evidence="8" type="ORF">HMPREF0682_0528</name>
</gene>
<evidence type="ECO:0000256" key="7">
    <source>
        <dbReference type="SAM" id="MobiDB-lite"/>
    </source>
</evidence>
<protein>
    <recommendedName>
        <fullName evidence="6">Exodeoxyribonuclease 7 small subunit</fullName>
        <ecNumber evidence="6">3.1.11.6</ecNumber>
    </recommendedName>
    <alternativeName>
        <fullName evidence="6">Exodeoxyribonuclease VII small subunit</fullName>
        <shortName evidence="6">Exonuclease VII small subunit</shortName>
    </alternativeName>
</protein>
<organism evidence="8 9">
    <name type="scientific">Propionibacterium acidifaciens F0233</name>
    <dbReference type="NCBI Taxonomy" id="553198"/>
    <lineage>
        <taxon>Bacteria</taxon>
        <taxon>Bacillati</taxon>
        <taxon>Actinomycetota</taxon>
        <taxon>Actinomycetes</taxon>
        <taxon>Propionibacteriales</taxon>
        <taxon>Propionibacteriaceae</taxon>
        <taxon>Propionibacterium</taxon>
    </lineage>
</organism>